<protein>
    <submittedName>
        <fullName evidence="1">Uncharacterized protein</fullName>
    </submittedName>
</protein>
<dbReference type="EMBL" id="LAZR01007452">
    <property type="protein sequence ID" value="KKM85177.1"/>
    <property type="molecule type" value="Genomic_DNA"/>
</dbReference>
<organism evidence="1">
    <name type="scientific">marine sediment metagenome</name>
    <dbReference type="NCBI Taxonomy" id="412755"/>
    <lineage>
        <taxon>unclassified sequences</taxon>
        <taxon>metagenomes</taxon>
        <taxon>ecological metagenomes</taxon>
    </lineage>
</organism>
<name>A0A0F9NV52_9ZZZZ</name>
<reference evidence="1" key="1">
    <citation type="journal article" date="2015" name="Nature">
        <title>Complex archaea that bridge the gap between prokaryotes and eukaryotes.</title>
        <authorList>
            <person name="Spang A."/>
            <person name="Saw J.H."/>
            <person name="Jorgensen S.L."/>
            <person name="Zaremba-Niedzwiedzka K."/>
            <person name="Martijn J."/>
            <person name="Lind A.E."/>
            <person name="van Eijk R."/>
            <person name="Schleper C."/>
            <person name="Guy L."/>
            <person name="Ettema T.J."/>
        </authorList>
    </citation>
    <scope>NUCLEOTIDE SEQUENCE</scope>
</reference>
<proteinExistence type="predicted"/>
<sequence>MAEVVRVIGLRELAIKLNGMADAVAGNRRLMGEIGLFIRTEILTRTADGKDVDGDPFEPYSAPYAKWREKEGWPTADVDLFFTGSMLSALTYDETPE</sequence>
<accession>A0A0F9NV52</accession>
<dbReference type="AlphaFoldDB" id="A0A0F9NV52"/>
<comment type="caution">
    <text evidence="1">The sequence shown here is derived from an EMBL/GenBank/DDBJ whole genome shotgun (WGS) entry which is preliminary data.</text>
</comment>
<gene>
    <name evidence="1" type="ORF">LCGC14_1291740</name>
</gene>
<feature type="non-terminal residue" evidence="1">
    <location>
        <position position="97"/>
    </location>
</feature>
<evidence type="ECO:0000313" key="1">
    <source>
        <dbReference type="EMBL" id="KKM85177.1"/>
    </source>
</evidence>